<evidence type="ECO:0000256" key="2">
    <source>
        <dbReference type="ARBA" id="ARBA00023242"/>
    </source>
</evidence>
<dbReference type="Proteomes" id="UP000006727">
    <property type="component" value="Chromosome 5"/>
</dbReference>
<dbReference type="Gramene" id="Pp3c5_20890V3.1">
    <property type="protein sequence ID" value="Pp3c5_20890V3.1"/>
    <property type="gene ID" value="Pp3c5_20890"/>
</dbReference>
<keyword evidence="2" id="KW-0539">Nucleus</keyword>
<dbReference type="Gramene" id="Pp3c5_20890V3.2">
    <property type="protein sequence ID" value="Pp3c5_20890V3.2"/>
    <property type="gene ID" value="Pp3c5_20890"/>
</dbReference>
<dbReference type="EnsemblPlants" id="Pp3c5_20890V3.2">
    <property type="protein sequence ID" value="Pp3c5_20890V3.2"/>
    <property type="gene ID" value="Pp3c5_20890"/>
</dbReference>
<name>A0A2K1KKG6_PHYPA</name>
<dbReference type="GO" id="GO:0003700">
    <property type="term" value="F:DNA-binding transcription factor activity"/>
    <property type="evidence" value="ECO:0000318"/>
    <property type="project" value="GO_Central"/>
</dbReference>
<sequence>MAFGIGSPYNIGGDFEAYTQGIVNDEYASDVSSDSEDEEVFKTLESNVPRSGKRTYGVPAEKIFPEHRRKNAKLDQQLAILRSMLPSGREVKTFEDERVSIVMNAYKHVLKLQKCVGDLNADLASLQNASASPVDGGLHPKDPAGTQTINMSSMNDVSYEHPEVEVKRVDGKMELHITCLNRAGLLLDILTTLDSKSISVPQGSIICCENILFLAFRLEVSNTVDSVVLHAGSERLPEEADDDDLKHCIVRSIRQGPSDYNSK</sequence>
<proteinExistence type="predicted"/>
<comment type="subcellular location">
    <subcellularLocation>
        <location evidence="1">Nucleus</location>
    </subcellularLocation>
</comment>
<accession>A0A2K1KKG6</accession>
<evidence type="ECO:0000313" key="3">
    <source>
        <dbReference type="EMBL" id="PNR54284.1"/>
    </source>
</evidence>
<dbReference type="InterPro" id="IPR051358">
    <property type="entry name" value="TF_AMS/ICE1/BHLH6-like"/>
</dbReference>
<reference evidence="3 5" key="1">
    <citation type="journal article" date="2008" name="Science">
        <title>The Physcomitrella genome reveals evolutionary insights into the conquest of land by plants.</title>
        <authorList>
            <person name="Rensing S."/>
            <person name="Lang D."/>
            <person name="Zimmer A."/>
            <person name="Terry A."/>
            <person name="Salamov A."/>
            <person name="Shapiro H."/>
            <person name="Nishiyama T."/>
            <person name="Perroud P.-F."/>
            <person name="Lindquist E."/>
            <person name="Kamisugi Y."/>
            <person name="Tanahashi T."/>
            <person name="Sakakibara K."/>
            <person name="Fujita T."/>
            <person name="Oishi K."/>
            <person name="Shin-I T."/>
            <person name="Kuroki Y."/>
            <person name="Toyoda A."/>
            <person name="Suzuki Y."/>
            <person name="Hashimoto A."/>
            <person name="Yamaguchi K."/>
            <person name="Sugano A."/>
            <person name="Kohara Y."/>
            <person name="Fujiyama A."/>
            <person name="Anterola A."/>
            <person name="Aoki S."/>
            <person name="Ashton N."/>
            <person name="Barbazuk W.B."/>
            <person name="Barker E."/>
            <person name="Bennetzen J."/>
            <person name="Bezanilla M."/>
            <person name="Blankenship R."/>
            <person name="Cho S.H."/>
            <person name="Dutcher S."/>
            <person name="Estelle M."/>
            <person name="Fawcett J.A."/>
            <person name="Gundlach H."/>
            <person name="Hanada K."/>
            <person name="Heyl A."/>
            <person name="Hicks K.A."/>
            <person name="Hugh J."/>
            <person name="Lohr M."/>
            <person name="Mayer K."/>
            <person name="Melkozernov A."/>
            <person name="Murata T."/>
            <person name="Nelson D."/>
            <person name="Pils B."/>
            <person name="Prigge M."/>
            <person name="Reiss B."/>
            <person name="Renner T."/>
            <person name="Rombauts S."/>
            <person name="Rushton P."/>
            <person name="Sanderfoot A."/>
            <person name="Schween G."/>
            <person name="Shiu S.-H."/>
            <person name="Stueber K."/>
            <person name="Theodoulou F.L."/>
            <person name="Tu H."/>
            <person name="Van de Peer Y."/>
            <person name="Verrier P.J."/>
            <person name="Waters E."/>
            <person name="Wood A."/>
            <person name="Yang L."/>
            <person name="Cove D."/>
            <person name="Cuming A."/>
            <person name="Hasebe M."/>
            <person name="Lucas S."/>
            <person name="Mishler D.B."/>
            <person name="Reski R."/>
            <person name="Grigoriev I."/>
            <person name="Quatrano R.S."/>
            <person name="Boore J.L."/>
        </authorList>
    </citation>
    <scope>NUCLEOTIDE SEQUENCE [LARGE SCALE GENOMIC DNA]</scope>
    <source>
        <strain evidence="4 5">cv. Gransden 2004</strain>
    </source>
</reference>
<keyword evidence="5" id="KW-1185">Reference proteome</keyword>
<dbReference type="GO" id="GO:0043565">
    <property type="term" value="F:sequence-specific DNA binding"/>
    <property type="evidence" value="ECO:0000318"/>
    <property type="project" value="GO_Central"/>
</dbReference>
<organism evidence="3">
    <name type="scientific">Physcomitrium patens</name>
    <name type="common">Spreading-leaved earth moss</name>
    <name type="synonym">Physcomitrella patens</name>
    <dbReference type="NCBI Taxonomy" id="3218"/>
    <lineage>
        <taxon>Eukaryota</taxon>
        <taxon>Viridiplantae</taxon>
        <taxon>Streptophyta</taxon>
        <taxon>Embryophyta</taxon>
        <taxon>Bryophyta</taxon>
        <taxon>Bryophytina</taxon>
        <taxon>Bryopsida</taxon>
        <taxon>Funariidae</taxon>
        <taxon>Funariales</taxon>
        <taxon>Funariaceae</taxon>
        <taxon>Physcomitrium</taxon>
    </lineage>
</organism>
<dbReference type="EMBL" id="ABEU02000005">
    <property type="protein sequence ID" value="PNR54284.1"/>
    <property type="molecule type" value="Genomic_DNA"/>
</dbReference>
<protein>
    <recommendedName>
        <fullName evidence="6">BHLH domain-containing protein</fullName>
    </recommendedName>
</protein>
<dbReference type="GeneID" id="112282268"/>
<dbReference type="GO" id="GO:0006355">
    <property type="term" value="P:regulation of DNA-templated transcription"/>
    <property type="evidence" value="ECO:0000318"/>
    <property type="project" value="GO_Central"/>
</dbReference>
<evidence type="ECO:0000256" key="1">
    <source>
        <dbReference type="ARBA" id="ARBA00004123"/>
    </source>
</evidence>
<dbReference type="AlphaFoldDB" id="A0A2K1KKG6"/>
<evidence type="ECO:0000313" key="4">
    <source>
        <dbReference type="EnsemblPlants" id="Pp3c5_20890V3.1"/>
    </source>
</evidence>
<gene>
    <name evidence="4" type="primary">LOC112282268</name>
    <name evidence="3" type="ORF">PHYPA_007961</name>
</gene>
<evidence type="ECO:0000313" key="5">
    <source>
        <dbReference type="Proteomes" id="UP000006727"/>
    </source>
</evidence>
<dbReference type="RefSeq" id="XP_024375463.1">
    <property type="nucleotide sequence ID" value="XM_024519695.2"/>
</dbReference>
<dbReference type="PaxDb" id="3218-PP1S218_24V6.1"/>
<dbReference type="PANTHER" id="PTHR31945">
    <property type="entry name" value="TRANSCRIPTION FACTOR SCREAM2-RELATED"/>
    <property type="match status" value="1"/>
</dbReference>
<reference evidence="3 5" key="2">
    <citation type="journal article" date="2018" name="Plant J.">
        <title>The Physcomitrella patens chromosome-scale assembly reveals moss genome structure and evolution.</title>
        <authorList>
            <person name="Lang D."/>
            <person name="Ullrich K.K."/>
            <person name="Murat F."/>
            <person name="Fuchs J."/>
            <person name="Jenkins J."/>
            <person name="Haas F.B."/>
            <person name="Piednoel M."/>
            <person name="Gundlach H."/>
            <person name="Van Bel M."/>
            <person name="Meyberg R."/>
            <person name="Vives C."/>
            <person name="Morata J."/>
            <person name="Symeonidi A."/>
            <person name="Hiss M."/>
            <person name="Muchero W."/>
            <person name="Kamisugi Y."/>
            <person name="Saleh O."/>
            <person name="Blanc G."/>
            <person name="Decker E.L."/>
            <person name="van Gessel N."/>
            <person name="Grimwood J."/>
            <person name="Hayes R.D."/>
            <person name="Graham S.W."/>
            <person name="Gunter L.E."/>
            <person name="McDaniel S.F."/>
            <person name="Hoernstein S.N.W."/>
            <person name="Larsson A."/>
            <person name="Li F.W."/>
            <person name="Perroud P.F."/>
            <person name="Phillips J."/>
            <person name="Ranjan P."/>
            <person name="Rokshar D.S."/>
            <person name="Rothfels C.J."/>
            <person name="Schneider L."/>
            <person name="Shu S."/>
            <person name="Stevenson D.W."/>
            <person name="Thummler F."/>
            <person name="Tillich M."/>
            <person name="Villarreal Aguilar J.C."/>
            <person name="Widiez T."/>
            <person name="Wong G.K."/>
            <person name="Wymore A."/>
            <person name="Zhang Y."/>
            <person name="Zimmer A.D."/>
            <person name="Quatrano R.S."/>
            <person name="Mayer K.F.X."/>
            <person name="Goodstein D."/>
            <person name="Casacuberta J.M."/>
            <person name="Vandepoele K."/>
            <person name="Reski R."/>
            <person name="Cuming A.C."/>
            <person name="Tuskan G.A."/>
            <person name="Maumus F."/>
            <person name="Salse J."/>
            <person name="Schmutz J."/>
            <person name="Rensing S.A."/>
        </authorList>
    </citation>
    <scope>NUCLEOTIDE SEQUENCE [LARGE SCALE GENOMIC DNA]</scope>
    <source>
        <strain evidence="4 5">cv. Gransden 2004</strain>
    </source>
</reference>
<evidence type="ECO:0008006" key="6">
    <source>
        <dbReference type="Google" id="ProtNLM"/>
    </source>
</evidence>
<dbReference type="EnsemblPlants" id="Pp3c5_20890V3.1">
    <property type="protein sequence ID" value="Pp3c5_20890V3.1"/>
    <property type="gene ID" value="Pp3c5_20890"/>
</dbReference>
<reference evidence="4" key="3">
    <citation type="submission" date="2020-12" db="UniProtKB">
        <authorList>
            <consortium name="EnsemblPlants"/>
        </authorList>
    </citation>
    <scope>IDENTIFICATION</scope>
</reference>
<dbReference type="PANTHER" id="PTHR31945:SF11">
    <property type="entry name" value="TRANSCRIPTION FACTOR ABORTED MICROSPORES"/>
    <property type="match status" value="1"/>
</dbReference>
<dbReference type="RefSeq" id="XP_073390129.1">
    <property type="nucleotide sequence ID" value="XM_073534028.1"/>
</dbReference>
<dbReference type="OrthoDB" id="1917523at2759"/>
<dbReference type="GO" id="GO:0005634">
    <property type="term" value="C:nucleus"/>
    <property type="evidence" value="ECO:0000318"/>
    <property type="project" value="GO_Central"/>
</dbReference>